<dbReference type="Proteomes" id="UP001497493">
    <property type="component" value="Chromosome"/>
</dbReference>
<feature type="transmembrane region" description="Helical" evidence="1">
    <location>
        <begin position="61"/>
        <end position="79"/>
    </location>
</feature>
<evidence type="ECO:0008006" key="4">
    <source>
        <dbReference type="Google" id="ProtNLM"/>
    </source>
</evidence>
<keyword evidence="1" id="KW-0472">Membrane</keyword>
<evidence type="ECO:0000313" key="3">
    <source>
        <dbReference type="Proteomes" id="UP001497493"/>
    </source>
</evidence>
<sequence length="101" mass="12233">MNHSHWSPERLSEWERIRARGMRHFVWSHGVLRWGGFMFFFSLALFQHAHFGNVFSTEGHFLLRILLAGFTWTFVGWLYGRSQWYRNERDYAAQRRPGADR</sequence>
<reference evidence="2 3" key="1">
    <citation type="submission" date="2024-04" db="EMBL/GenBank/DDBJ databases">
        <authorList>
            <person name="Cremers G."/>
        </authorList>
    </citation>
    <scope>NUCLEOTIDE SEQUENCE [LARGE SCALE GENOMIC DNA]</scope>
    <source>
        <strain evidence="2">MeCH1-AG</strain>
    </source>
</reference>
<feature type="transmembrane region" description="Helical" evidence="1">
    <location>
        <begin position="25"/>
        <end position="49"/>
    </location>
</feature>
<dbReference type="EMBL" id="OZ026884">
    <property type="protein sequence ID" value="CAL1239680.1"/>
    <property type="molecule type" value="Genomic_DNA"/>
</dbReference>
<organism evidence="2 3">
    <name type="scientific">Candidatus Methylocalor cossyra</name>
    <dbReference type="NCBI Taxonomy" id="3108543"/>
    <lineage>
        <taxon>Bacteria</taxon>
        <taxon>Pseudomonadati</taxon>
        <taxon>Pseudomonadota</taxon>
        <taxon>Gammaproteobacteria</taxon>
        <taxon>Methylococcales</taxon>
        <taxon>Methylococcaceae</taxon>
        <taxon>Candidatus Methylocalor</taxon>
    </lineage>
</organism>
<evidence type="ECO:0000313" key="2">
    <source>
        <dbReference type="EMBL" id="CAL1239680.1"/>
    </source>
</evidence>
<proteinExistence type="predicted"/>
<keyword evidence="1" id="KW-1133">Transmembrane helix</keyword>
<name>A0ABM9NGP7_9GAMM</name>
<gene>
    <name evidence="2" type="ORF">MECH1_V1_0904</name>
</gene>
<protein>
    <recommendedName>
        <fullName evidence="4">2TM domain-containing protein</fullName>
    </recommendedName>
</protein>
<accession>A0ABM9NGP7</accession>
<keyword evidence="3" id="KW-1185">Reference proteome</keyword>
<dbReference type="RefSeq" id="WP_348759222.1">
    <property type="nucleotide sequence ID" value="NZ_OZ026884.1"/>
</dbReference>
<keyword evidence="1" id="KW-0812">Transmembrane</keyword>
<evidence type="ECO:0000256" key="1">
    <source>
        <dbReference type="SAM" id="Phobius"/>
    </source>
</evidence>